<dbReference type="Pfam" id="PF02892">
    <property type="entry name" value="zf-BED"/>
    <property type="match status" value="1"/>
</dbReference>
<dbReference type="GO" id="GO:0005634">
    <property type="term" value="C:nucleus"/>
    <property type="evidence" value="ECO:0007669"/>
    <property type="project" value="UniProtKB-SubCell"/>
</dbReference>
<dbReference type="AlphaFoldDB" id="A0A9R1VND0"/>
<keyword evidence="9" id="KW-0539">Nucleus</keyword>
<evidence type="ECO:0000256" key="7">
    <source>
        <dbReference type="ARBA" id="ARBA00023125"/>
    </source>
</evidence>
<evidence type="ECO:0000256" key="4">
    <source>
        <dbReference type="ARBA" id="ARBA00022771"/>
    </source>
</evidence>
<keyword evidence="4 10" id="KW-0863">Zinc-finger</keyword>
<evidence type="ECO:0000256" key="10">
    <source>
        <dbReference type="PROSITE-ProRule" id="PRU00027"/>
    </source>
</evidence>
<evidence type="ECO:0000256" key="9">
    <source>
        <dbReference type="ARBA" id="ARBA00023242"/>
    </source>
</evidence>
<keyword evidence="6" id="KW-0805">Transcription regulation</keyword>
<dbReference type="Pfam" id="PF14372">
    <property type="entry name" value="hAT-like_RNase-H"/>
    <property type="match status" value="1"/>
</dbReference>
<dbReference type="Pfam" id="PF05699">
    <property type="entry name" value="Dimer_Tnp_hAT"/>
    <property type="match status" value="1"/>
</dbReference>
<dbReference type="InterPro" id="IPR052035">
    <property type="entry name" value="ZnF_BED_domain_contain"/>
</dbReference>
<evidence type="ECO:0000259" key="12">
    <source>
        <dbReference type="PROSITE" id="PS50808"/>
    </source>
</evidence>
<evidence type="ECO:0000313" key="14">
    <source>
        <dbReference type="Proteomes" id="UP000235145"/>
    </source>
</evidence>
<dbReference type="EMBL" id="NBSK02000005">
    <property type="protein sequence ID" value="KAJ0207743.1"/>
    <property type="molecule type" value="Genomic_DNA"/>
</dbReference>
<dbReference type="GO" id="GO:0003677">
    <property type="term" value="F:DNA binding"/>
    <property type="evidence" value="ECO:0007669"/>
    <property type="project" value="UniProtKB-KW"/>
</dbReference>
<comment type="subcellular location">
    <subcellularLocation>
        <location evidence="1">Nucleus</location>
    </subcellularLocation>
</comment>
<dbReference type="PANTHER" id="PTHR46481:SF6">
    <property type="entry name" value="ZINC FINGER BED DOMAIN-CONTAINING PROTEIN RICESLEEPER 2-LIKE"/>
    <property type="match status" value="1"/>
</dbReference>
<dbReference type="InterPro" id="IPR025525">
    <property type="entry name" value="hAT-like_transposase_RNase-H"/>
</dbReference>
<dbReference type="GO" id="GO:0046983">
    <property type="term" value="F:protein dimerization activity"/>
    <property type="evidence" value="ECO:0007669"/>
    <property type="project" value="InterPro"/>
</dbReference>
<reference evidence="13 14" key="1">
    <citation type="journal article" date="2017" name="Nat. Commun.">
        <title>Genome assembly with in vitro proximity ligation data and whole-genome triplication in lettuce.</title>
        <authorList>
            <person name="Reyes-Chin-Wo S."/>
            <person name="Wang Z."/>
            <person name="Yang X."/>
            <person name="Kozik A."/>
            <person name="Arikit S."/>
            <person name="Song C."/>
            <person name="Xia L."/>
            <person name="Froenicke L."/>
            <person name="Lavelle D.O."/>
            <person name="Truco M.J."/>
            <person name="Xia R."/>
            <person name="Zhu S."/>
            <person name="Xu C."/>
            <person name="Xu H."/>
            <person name="Xu X."/>
            <person name="Cox K."/>
            <person name="Korf I."/>
            <person name="Meyers B.C."/>
            <person name="Michelmore R.W."/>
        </authorList>
    </citation>
    <scope>NUCLEOTIDE SEQUENCE [LARGE SCALE GENOMIC DNA]</scope>
    <source>
        <strain evidence="14">cv. Salinas</strain>
        <tissue evidence="13">Seedlings</tissue>
    </source>
</reference>
<dbReference type="InterPro" id="IPR012337">
    <property type="entry name" value="RNaseH-like_sf"/>
</dbReference>
<keyword evidence="5" id="KW-0862">Zinc</keyword>
<accession>A0A9R1VND0</accession>
<comment type="subunit">
    <text evidence="2">Homodimer.</text>
</comment>
<dbReference type="SUPFAM" id="SSF53098">
    <property type="entry name" value="Ribonuclease H-like"/>
    <property type="match status" value="1"/>
</dbReference>
<keyword evidence="14" id="KW-1185">Reference proteome</keyword>
<evidence type="ECO:0000256" key="11">
    <source>
        <dbReference type="SAM" id="MobiDB-lite"/>
    </source>
</evidence>
<dbReference type="InterPro" id="IPR003656">
    <property type="entry name" value="Znf_BED"/>
</dbReference>
<gene>
    <name evidence="13" type="ORF">LSAT_V11C500259970</name>
</gene>
<keyword evidence="7" id="KW-0238">DNA-binding</keyword>
<sequence>MSLKAKLGKTHTPSTDVAPQDAELEEDIDGIDVLEVDVKVEGEEGNITMERERWSKVWKFFQRLPIGSDGRERAQCKRCSKKYICETKNGTGSLRNHINKCPRRDEKDVAQMLFAKSGGSMSINSMVFKPERFRELVSQAIIKHELPFKFVEYEGIREIFQYLNKNVTTITRNTAKSDVKNLFKREKVRLKNLLELHQGRVSLTSDLWTSINTDGFLCVTGHFIDKEWKLQKRILNFQYMPPPHNGVCLTEKISSLISEWGIEKKLFTITLDNASSNDTFVNLLKGHLCNEGALRSNGDYFHIRCCAHVLNLVVQDGLKAIDEGIVKLRESVKYIKGSQVRKGRFIDCVKYVNLNPKKGLRQDVPTRWNATYLMIESAIFYRRAFFHLALSDSSYLDCPSNDEWNKLEKIFRFLEVFYEVTCIFSGNKYSTANLYFPSVSMVEKTLREEMESSDRFMKNMAKKMYEKFSKYWSEYSMILAMAAVLDPRYKLQYVEFTYKKLYGDSFAVHSDRIREKLHDLFSEYISDYSTEPPVNCRSSATSTGDTSKVVHKKKSDTLLSKSTQDMLKEFKDYESKEFALSQKSQLEMYLDEPRSDICEDLDVLSFWKAHQYRYPELASMARDILSILVSTVASESAFSNGGRVLDQYRSSLNHDIVEALICSKDWLFGIKGDEELCLQELTDDIMEDASRNNKHESMEA</sequence>
<evidence type="ECO:0000256" key="1">
    <source>
        <dbReference type="ARBA" id="ARBA00004123"/>
    </source>
</evidence>
<evidence type="ECO:0000256" key="5">
    <source>
        <dbReference type="ARBA" id="ARBA00022833"/>
    </source>
</evidence>
<comment type="caution">
    <text evidence="13">The sequence shown here is derived from an EMBL/GenBank/DDBJ whole genome shotgun (WGS) entry which is preliminary data.</text>
</comment>
<keyword evidence="8" id="KW-0804">Transcription</keyword>
<keyword evidence="3" id="KW-0479">Metal-binding</keyword>
<dbReference type="PROSITE" id="PS50808">
    <property type="entry name" value="ZF_BED"/>
    <property type="match status" value="1"/>
</dbReference>
<dbReference type="SUPFAM" id="SSF57667">
    <property type="entry name" value="beta-beta-alpha zinc fingers"/>
    <property type="match status" value="1"/>
</dbReference>
<dbReference type="Proteomes" id="UP000235145">
    <property type="component" value="Unassembled WGS sequence"/>
</dbReference>
<dbReference type="SMART" id="SM00614">
    <property type="entry name" value="ZnF_BED"/>
    <property type="match status" value="1"/>
</dbReference>
<dbReference type="InterPro" id="IPR008906">
    <property type="entry name" value="HATC_C_dom"/>
</dbReference>
<name>A0A9R1VND0_LACSA</name>
<evidence type="ECO:0000256" key="3">
    <source>
        <dbReference type="ARBA" id="ARBA00022723"/>
    </source>
</evidence>
<dbReference type="InterPro" id="IPR036236">
    <property type="entry name" value="Znf_C2H2_sf"/>
</dbReference>
<feature type="region of interest" description="Disordered" evidence="11">
    <location>
        <begin position="1"/>
        <end position="23"/>
    </location>
</feature>
<protein>
    <recommendedName>
        <fullName evidence="12">BED-type domain-containing protein</fullName>
    </recommendedName>
</protein>
<proteinExistence type="predicted"/>
<dbReference type="PANTHER" id="PTHR46481">
    <property type="entry name" value="ZINC FINGER BED DOMAIN-CONTAINING PROTEIN 4"/>
    <property type="match status" value="1"/>
</dbReference>
<organism evidence="13 14">
    <name type="scientific">Lactuca sativa</name>
    <name type="common">Garden lettuce</name>
    <dbReference type="NCBI Taxonomy" id="4236"/>
    <lineage>
        <taxon>Eukaryota</taxon>
        <taxon>Viridiplantae</taxon>
        <taxon>Streptophyta</taxon>
        <taxon>Embryophyta</taxon>
        <taxon>Tracheophyta</taxon>
        <taxon>Spermatophyta</taxon>
        <taxon>Magnoliopsida</taxon>
        <taxon>eudicotyledons</taxon>
        <taxon>Gunneridae</taxon>
        <taxon>Pentapetalae</taxon>
        <taxon>asterids</taxon>
        <taxon>campanulids</taxon>
        <taxon>Asterales</taxon>
        <taxon>Asteraceae</taxon>
        <taxon>Cichorioideae</taxon>
        <taxon>Cichorieae</taxon>
        <taxon>Lactucinae</taxon>
        <taxon>Lactuca</taxon>
    </lineage>
</organism>
<feature type="domain" description="BED-type" evidence="12">
    <location>
        <begin position="52"/>
        <end position="108"/>
    </location>
</feature>
<evidence type="ECO:0000256" key="6">
    <source>
        <dbReference type="ARBA" id="ARBA00023015"/>
    </source>
</evidence>
<evidence type="ECO:0000313" key="13">
    <source>
        <dbReference type="EMBL" id="KAJ0207743.1"/>
    </source>
</evidence>
<evidence type="ECO:0000256" key="2">
    <source>
        <dbReference type="ARBA" id="ARBA00011738"/>
    </source>
</evidence>
<dbReference type="GO" id="GO:0008270">
    <property type="term" value="F:zinc ion binding"/>
    <property type="evidence" value="ECO:0007669"/>
    <property type="project" value="UniProtKB-KW"/>
</dbReference>
<evidence type="ECO:0000256" key="8">
    <source>
        <dbReference type="ARBA" id="ARBA00023163"/>
    </source>
</evidence>